<dbReference type="CDD" id="cd00190">
    <property type="entry name" value="Tryp_SPc"/>
    <property type="match status" value="1"/>
</dbReference>
<name>A0ABM4TL82_DROSZ</name>
<dbReference type="SUPFAM" id="SSF50494">
    <property type="entry name" value="Trypsin-like serine proteases"/>
    <property type="match status" value="1"/>
</dbReference>
<dbReference type="GO" id="GO:0008233">
    <property type="term" value="F:peptidase activity"/>
    <property type="evidence" value="ECO:0007669"/>
    <property type="project" value="UniProtKB-KW"/>
</dbReference>
<organism evidence="4 5">
    <name type="scientific">Drosophila suzukii</name>
    <name type="common">Spotted-wing drosophila fruit fly</name>
    <dbReference type="NCBI Taxonomy" id="28584"/>
    <lineage>
        <taxon>Eukaryota</taxon>
        <taxon>Metazoa</taxon>
        <taxon>Ecdysozoa</taxon>
        <taxon>Arthropoda</taxon>
        <taxon>Hexapoda</taxon>
        <taxon>Insecta</taxon>
        <taxon>Pterygota</taxon>
        <taxon>Neoptera</taxon>
        <taxon>Endopterygota</taxon>
        <taxon>Diptera</taxon>
        <taxon>Brachycera</taxon>
        <taxon>Muscomorpha</taxon>
        <taxon>Ephydroidea</taxon>
        <taxon>Drosophilidae</taxon>
        <taxon>Drosophila</taxon>
        <taxon>Sophophora</taxon>
    </lineage>
</organism>
<proteinExistence type="inferred from homology"/>
<dbReference type="Gene3D" id="2.40.10.10">
    <property type="entry name" value="Trypsin-like serine proteases"/>
    <property type="match status" value="2"/>
</dbReference>
<keyword evidence="1" id="KW-1015">Disulfide bond</keyword>
<dbReference type="SMART" id="SM00020">
    <property type="entry name" value="Tryp_SPc"/>
    <property type="match status" value="1"/>
</dbReference>
<dbReference type="GeneID" id="108008837"/>
<dbReference type="InterPro" id="IPR001254">
    <property type="entry name" value="Trypsin_dom"/>
</dbReference>
<accession>A0ABM4TL82</accession>
<keyword evidence="4" id="KW-1185">Reference proteome</keyword>
<protein>
    <submittedName>
        <fullName evidence="5">Serine protease grass isoform X1</fullName>
    </submittedName>
</protein>
<evidence type="ECO:0000256" key="2">
    <source>
        <dbReference type="ARBA" id="ARBA00024195"/>
    </source>
</evidence>
<dbReference type="GO" id="GO:0006508">
    <property type="term" value="P:proteolysis"/>
    <property type="evidence" value="ECO:0007669"/>
    <property type="project" value="UniProtKB-KW"/>
</dbReference>
<feature type="domain" description="Peptidase S1" evidence="3">
    <location>
        <begin position="40"/>
        <end position="284"/>
    </location>
</feature>
<dbReference type="PROSITE" id="PS50240">
    <property type="entry name" value="TRYPSIN_DOM"/>
    <property type="match status" value="1"/>
</dbReference>
<dbReference type="RefSeq" id="XP_070850725.1">
    <property type="nucleotide sequence ID" value="XM_070994624.1"/>
</dbReference>
<dbReference type="PANTHER" id="PTHR24256">
    <property type="entry name" value="TRYPTASE-RELATED"/>
    <property type="match status" value="1"/>
</dbReference>
<dbReference type="PROSITE" id="PS00134">
    <property type="entry name" value="TRYPSIN_HIS"/>
    <property type="match status" value="1"/>
</dbReference>
<comment type="similarity">
    <text evidence="2">Belongs to the peptidase S1 family. CLIP subfamily.</text>
</comment>
<reference evidence="5" key="1">
    <citation type="submission" date="2025-08" db="UniProtKB">
        <authorList>
            <consortium name="RefSeq"/>
        </authorList>
    </citation>
    <scope>IDENTIFICATION</scope>
</reference>
<evidence type="ECO:0000313" key="4">
    <source>
        <dbReference type="Proteomes" id="UP001652628"/>
    </source>
</evidence>
<evidence type="ECO:0000256" key="1">
    <source>
        <dbReference type="ARBA" id="ARBA00023157"/>
    </source>
</evidence>
<evidence type="ECO:0000313" key="5">
    <source>
        <dbReference type="RefSeq" id="XP_070850725.1"/>
    </source>
</evidence>
<dbReference type="InterPro" id="IPR043504">
    <property type="entry name" value="Peptidase_S1_PA_chymotrypsin"/>
</dbReference>
<dbReference type="Pfam" id="PF00089">
    <property type="entry name" value="Trypsin"/>
    <property type="match status" value="1"/>
</dbReference>
<sequence>MLQTVFVVLLVFLILINRNYTGFAYLLENNCGSSKYSYRITGGQDADLMSAPWMAYLHTNPRFICGGSLVNHFLNSFLGFVLTAAHCFKDHNAKIFVRLGENDSSQRIDCDNYDCSPAPSEYWVMQKFVHPYYKTAHYYDIALVKLNRIVIYSESIRPICVMLNSKWQGYLDSIRYFIISGWGATNYTDVSEKLQITKIPQIDRLTCHSWYGYVVDRTHICAGESKHYVGKGDSGGPLGSMVNYGYDRRFYQFGIVSHLRKPFQGVSVFTNILSYSNWIYQTIVVNTSN</sequence>
<gene>
    <name evidence="5" type="primary">LOC108008837</name>
</gene>
<keyword evidence="5" id="KW-0378">Hydrolase</keyword>
<dbReference type="InterPro" id="IPR009003">
    <property type="entry name" value="Peptidase_S1_PA"/>
</dbReference>
<dbReference type="InterPro" id="IPR051487">
    <property type="entry name" value="Ser/Thr_Proteases_Immune/Dev"/>
</dbReference>
<dbReference type="Proteomes" id="UP001652628">
    <property type="component" value="Chromosome 2R"/>
</dbReference>
<dbReference type="InterPro" id="IPR018114">
    <property type="entry name" value="TRYPSIN_HIS"/>
</dbReference>
<evidence type="ECO:0000259" key="3">
    <source>
        <dbReference type="PROSITE" id="PS50240"/>
    </source>
</evidence>
<keyword evidence="5" id="KW-0645">Protease</keyword>